<dbReference type="InterPro" id="IPR003661">
    <property type="entry name" value="HisK_dim/P_dom"/>
</dbReference>
<dbReference type="EMBL" id="JAMXFF010000024">
    <property type="protein sequence ID" value="MCT7967880.1"/>
    <property type="molecule type" value="Genomic_DNA"/>
</dbReference>
<dbReference type="NCBIfam" id="TIGR00229">
    <property type="entry name" value="sensory_box"/>
    <property type="match status" value="5"/>
</dbReference>
<evidence type="ECO:0000256" key="1">
    <source>
        <dbReference type="ARBA" id="ARBA00000085"/>
    </source>
</evidence>
<dbReference type="PANTHER" id="PTHR43304">
    <property type="entry name" value="PHYTOCHROME-LIKE PROTEIN CPH1"/>
    <property type="match status" value="1"/>
</dbReference>
<dbReference type="Pfam" id="PF00989">
    <property type="entry name" value="PAS"/>
    <property type="match status" value="1"/>
</dbReference>
<dbReference type="InterPro" id="IPR013656">
    <property type="entry name" value="PAS_4"/>
</dbReference>
<dbReference type="SMART" id="SM00387">
    <property type="entry name" value="HATPase_c"/>
    <property type="match status" value="1"/>
</dbReference>
<dbReference type="InterPro" id="IPR003594">
    <property type="entry name" value="HATPase_dom"/>
</dbReference>
<feature type="domain" description="PAC" evidence="11">
    <location>
        <begin position="455"/>
        <end position="507"/>
    </location>
</feature>
<dbReference type="SMART" id="SM00388">
    <property type="entry name" value="HisKA"/>
    <property type="match status" value="1"/>
</dbReference>
<dbReference type="RefSeq" id="WP_368007437.1">
    <property type="nucleotide sequence ID" value="NZ_JAMXFF010000024.1"/>
</dbReference>
<keyword evidence="4" id="KW-0808">Transferase</keyword>
<evidence type="ECO:0000259" key="9">
    <source>
        <dbReference type="PROSITE" id="PS50109"/>
    </source>
</evidence>
<accession>A0ABT2MT08</accession>
<reference evidence="12 13" key="1">
    <citation type="journal article" date="2022" name="Front. Microbiol.">
        <title>High genomic differentiation and limited gene flow indicate recent cryptic speciation within the genus Laspinema (cyanobacteria).</title>
        <authorList>
            <person name="Stanojkovic A."/>
            <person name="Skoupy S."/>
            <person name="Skaloud P."/>
            <person name="Dvorak P."/>
        </authorList>
    </citation>
    <scope>NUCLEOTIDE SEQUENCE [LARGE SCALE GENOMIC DNA]</scope>
    <source>
        <strain evidence="12 13">D2a</strain>
    </source>
</reference>
<dbReference type="InterPro" id="IPR004358">
    <property type="entry name" value="Sig_transdc_His_kin-like_C"/>
</dbReference>
<feature type="domain" description="PAS" evidence="10">
    <location>
        <begin position="773"/>
        <end position="843"/>
    </location>
</feature>
<dbReference type="Gene3D" id="1.10.287.130">
    <property type="match status" value="1"/>
</dbReference>
<protein>
    <recommendedName>
        <fullName evidence="2">histidine kinase</fullName>
        <ecNumber evidence="2">2.7.13.3</ecNumber>
    </recommendedName>
</protein>
<dbReference type="CDD" id="cd00082">
    <property type="entry name" value="HisKA"/>
    <property type="match status" value="1"/>
</dbReference>
<feature type="coiled-coil region" evidence="7">
    <location>
        <begin position="890"/>
        <end position="917"/>
    </location>
</feature>
<gene>
    <name evidence="12" type="ORF">NG799_16200</name>
</gene>
<feature type="domain" description="PAC" evidence="11">
    <location>
        <begin position="196"/>
        <end position="250"/>
    </location>
</feature>
<dbReference type="InterPro" id="IPR036097">
    <property type="entry name" value="HisK_dim/P_sf"/>
</dbReference>
<feature type="domain" description="PAS" evidence="10">
    <location>
        <begin position="251"/>
        <end position="306"/>
    </location>
</feature>
<feature type="domain" description="PAC" evidence="11">
    <location>
        <begin position="319"/>
        <end position="369"/>
    </location>
</feature>
<dbReference type="PROSITE" id="PS50109">
    <property type="entry name" value="HIS_KIN"/>
    <property type="match status" value="1"/>
</dbReference>
<dbReference type="Gene3D" id="3.30.565.10">
    <property type="entry name" value="Histidine kinase-like ATPase, C-terminal domain"/>
    <property type="match status" value="1"/>
</dbReference>
<dbReference type="InterPro" id="IPR013767">
    <property type="entry name" value="PAS_fold"/>
</dbReference>
<dbReference type="SUPFAM" id="SSF55874">
    <property type="entry name" value="ATPase domain of HSP90 chaperone/DNA topoisomerase II/histidine kinase"/>
    <property type="match status" value="1"/>
</dbReference>
<comment type="caution">
    <text evidence="12">The sequence shown here is derived from an EMBL/GenBank/DDBJ whole genome shotgun (WGS) entry which is preliminary data.</text>
</comment>
<dbReference type="InterPro" id="IPR005467">
    <property type="entry name" value="His_kinase_dom"/>
</dbReference>
<comment type="catalytic activity">
    <reaction evidence="1">
        <text>ATP + protein L-histidine = ADP + protein N-phospho-L-histidine.</text>
        <dbReference type="EC" id="2.7.13.3"/>
    </reaction>
</comment>
<dbReference type="PROSITE" id="PS50112">
    <property type="entry name" value="PAS"/>
    <property type="match status" value="5"/>
</dbReference>
<dbReference type="PRINTS" id="PR00344">
    <property type="entry name" value="BCTRLSENSOR"/>
</dbReference>
<dbReference type="Gene3D" id="3.30.450.20">
    <property type="entry name" value="PAS domain"/>
    <property type="match status" value="6"/>
</dbReference>
<evidence type="ECO:0000313" key="12">
    <source>
        <dbReference type="EMBL" id="MCT7967880.1"/>
    </source>
</evidence>
<feature type="domain" description="PAC" evidence="11">
    <location>
        <begin position="847"/>
        <end position="899"/>
    </location>
</feature>
<dbReference type="InterPro" id="IPR052162">
    <property type="entry name" value="Sensor_kinase/Photoreceptor"/>
</dbReference>
<dbReference type="Pfam" id="PF00512">
    <property type="entry name" value="HisKA"/>
    <property type="match status" value="1"/>
</dbReference>
<evidence type="ECO:0000256" key="8">
    <source>
        <dbReference type="SAM" id="MobiDB-lite"/>
    </source>
</evidence>
<dbReference type="EC" id="2.7.13.3" evidence="2"/>
<evidence type="ECO:0000256" key="3">
    <source>
        <dbReference type="ARBA" id="ARBA00022553"/>
    </source>
</evidence>
<keyword evidence="6" id="KW-0902">Two-component regulatory system</keyword>
<dbReference type="SUPFAM" id="SSF55785">
    <property type="entry name" value="PYP-like sensor domain (PAS domain)"/>
    <property type="match status" value="6"/>
</dbReference>
<feature type="domain" description="Histidine kinase" evidence="9">
    <location>
        <begin position="917"/>
        <end position="1171"/>
    </location>
</feature>
<evidence type="ECO:0000313" key="13">
    <source>
        <dbReference type="Proteomes" id="UP001525890"/>
    </source>
</evidence>
<evidence type="ECO:0000259" key="10">
    <source>
        <dbReference type="PROSITE" id="PS50112"/>
    </source>
</evidence>
<dbReference type="InterPro" id="IPR000014">
    <property type="entry name" value="PAS"/>
</dbReference>
<dbReference type="Pfam" id="PF02518">
    <property type="entry name" value="HATPase_c"/>
    <property type="match status" value="1"/>
</dbReference>
<evidence type="ECO:0000259" key="11">
    <source>
        <dbReference type="PROSITE" id="PS50113"/>
    </source>
</evidence>
<dbReference type="SMART" id="SM00086">
    <property type="entry name" value="PAC"/>
    <property type="match status" value="5"/>
</dbReference>
<dbReference type="Pfam" id="PF13426">
    <property type="entry name" value="PAS_9"/>
    <property type="match status" value="1"/>
</dbReference>
<proteinExistence type="predicted"/>
<dbReference type="Pfam" id="PF08448">
    <property type="entry name" value="PAS_4"/>
    <property type="match status" value="2"/>
</dbReference>
<dbReference type="InterPro" id="IPR036890">
    <property type="entry name" value="HATPase_C_sf"/>
</dbReference>
<evidence type="ECO:0000256" key="7">
    <source>
        <dbReference type="SAM" id="Coils"/>
    </source>
</evidence>
<evidence type="ECO:0000256" key="6">
    <source>
        <dbReference type="ARBA" id="ARBA00023012"/>
    </source>
</evidence>
<dbReference type="Pfam" id="PF08447">
    <property type="entry name" value="PAS_3"/>
    <property type="match status" value="2"/>
</dbReference>
<keyword evidence="3" id="KW-0597">Phosphoprotein</keyword>
<organism evidence="12 13">
    <name type="scientific">Laspinema palackyanum D2a</name>
    <dbReference type="NCBI Taxonomy" id="2953684"/>
    <lineage>
        <taxon>Bacteria</taxon>
        <taxon>Bacillati</taxon>
        <taxon>Cyanobacteriota</taxon>
        <taxon>Cyanophyceae</taxon>
        <taxon>Oscillatoriophycideae</taxon>
        <taxon>Oscillatoriales</taxon>
        <taxon>Laspinemataceae</taxon>
        <taxon>Laspinema</taxon>
        <taxon>Laspinema palackyanum</taxon>
    </lineage>
</organism>
<dbReference type="SMART" id="SM00091">
    <property type="entry name" value="PAS"/>
    <property type="match status" value="6"/>
</dbReference>
<dbReference type="PROSITE" id="PS50113">
    <property type="entry name" value="PAC"/>
    <property type="match status" value="4"/>
</dbReference>
<dbReference type="SUPFAM" id="SSF47384">
    <property type="entry name" value="Homodimeric domain of signal transducing histidine kinase"/>
    <property type="match status" value="1"/>
</dbReference>
<keyword evidence="13" id="KW-1185">Reference proteome</keyword>
<dbReference type="InterPro" id="IPR001610">
    <property type="entry name" value="PAC"/>
</dbReference>
<feature type="domain" description="PAS" evidence="10">
    <location>
        <begin position="377"/>
        <end position="452"/>
    </location>
</feature>
<name>A0ABT2MT08_9CYAN</name>
<keyword evidence="7" id="KW-0175">Coiled coil</keyword>
<dbReference type="CDD" id="cd00130">
    <property type="entry name" value="PAS"/>
    <property type="match status" value="5"/>
</dbReference>
<dbReference type="InterPro" id="IPR035965">
    <property type="entry name" value="PAS-like_dom_sf"/>
</dbReference>
<evidence type="ECO:0000256" key="4">
    <source>
        <dbReference type="ARBA" id="ARBA00022679"/>
    </source>
</evidence>
<feature type="domain" description="PAS" evidence="10">
    <location>
        <begin position="508"/>
        <end position="583"/>
    </location>
</feature>
<evidence type="ECO:0000256" key="5">
    <source>
        <dbReference type="ARBA" id="ARBA00022777"/>
    </source>
</evidence>
<keyword evidence="5" id="KW-0418">Kinase</keyword>
<dbReference type="CDD" id="cd16922">
    <property type="entry name" value="HATPase_EvgS-ArcB-TorS-like"/>
    <property type="match status" value="1"/>
</dbReference>
<dbReference type="InterPro" id="IPR000700">
    <property type="entry name" value="PAS-assoc_C"/>
</dbReference>
<sequence>MSNNLPAQKLKPNADVNCNPENHQGGLIQTYTRVGILLGCMIPVLAWILDMVMRDVDWSLGAIAQVHLTNPLHWILDLNPLFFGWMGWTWGQLKIAQKTTYPTSLHFSPVQSDRVGIPSLGTPTADQLALYLNHLPIAVIEFNLNGEIQTWNPTAETLFGYHAREAIATPLLTAIIPENARPDFQNHWNHFLTHPCKQRWRLENRTREGRTLTCEWNVLPLLNQSRELIGVAALVCEITQQVQTETALRDSEARLRRLSEATFEGIIIHIRGKIIDVNQALVKMSGYSEAELIGKNAFDYLTPHSKRIALTRIKLGDETPYEVEVLKKDGTIGVVEIQGKEILNSGERVRVAAVRDISDRKRSQDLEKLLIATVTENQRTLATLMSNLPGMVYRCKNDRNWTMEFVSDGCVELTGYSSEDLIGNRRVSFGKIIHPDDQDELWAKVQASLQNQQPFESAYRIITRTGETKWIWEQGRGIFSVTGELFALEGYLTDITERTKSVEALRQSEARYRAISELASDFVYSMTLNEQGEPIAEWVTESFKRITGYTREEINQKGGWHRVIHPEDLPKFRQFEREILGEQGAVLEYRIFTKFGEICWLRDSARTVDHPGEEPRKKVLGSVQDISDRKRSEFQMLHAMSLLSKSEAKNRALLNAMPDLMFRFDRRQTILDFKPVNGIDFGNLSGQFLGKKLSELLSHEVVADCINALEKTLQSHEIEIFEYDLTINEEIFSYESRVVASGEQEALAIVRDITARKRSEAEKLQLIASLQDSEEKYRSVVNTVQEVIFQTDPNGCWTFLNPAWTEISGYSIQESLGTPFLNYIHPENHLETQQKFQKLVQGQIDYCHHEVCYLTKTGDRRWIDVYARLRLSPDGTIIGLSGTLNDISDRKKVSQQLQEAKAAAEAANRAKSAFLANMSHELRTPLNAIIGYSEILLEESEDLGSEDFIPDLQKIQVAGRHLLSLINDILDISKIEAGKMELYLETFEIQTLLENVLATAKPLIQKNNNTLESICPPDIGTLYADLTKIRQVLLNLLSNAAKFTTEGTITFEVSRDLMWIPQTPLKSPLGESGDLMGTDSTQPLNGDPLGPPSPCIIFRVTDTGIGMSPEQMNQIFNAFTQADPSTTRKYGGTGLGLAISQRFCEMMGGEISVSSQVGVGSTFTVRLRTVPVQPDS</sequence>
<dbReference type="InterPro" id="IPR013655">
    <property type="entry name" value="PAS_fold_3"/>
</dbReference>
<feature type="domain" description="PAS" evidence="10">
    <location>
        <begin position="124"/>
        <end position="195"/>
    </location>
</feature>
<evidence type="ECO:0000256" key="2">
    <source>
        <dbReference type="ARBA" id="ARBA00012438"/>
    </source>
</evidence>
<dbReference type="PANTHER" id="PTHR43304:SF1">
    <property type="entry name" value="PAC DOMAIN-CONTAINING PROTEIN"/>
    <property type="match status" value="1"/>
</dbReference>
<dbReference type="Proteomes" id="UP001525890">
    <property type="component" value="Unassembled WGS sequence"/>
</dbReference>
<feature type="region of interest" description="Disordered" evidence="8">
    <location>
        <begin position="1068"/>
        <end position="1088"/>
    </location>
</feature>